<feature type="domain" description="Helicase C-terminal" evidence="3">
    <location>
        <begin position="697"/>
        <end position="851"/>
    </location>
</feature>
<dbReference type="SUPFAM" id="SSF48726">
    <property type="entry name" value="Immunoglobulin"/>
    <property type="match status" value="1"/>
</dbReference>
<dbReference type="InterPro" id="IPR001650">
    <property type="entry name" value="Helicase_C-like"/>
</dbReference>
<dbReference type="InterPro" id="IPR006935">
    <property type="entry name" value="Helicase/UvrB_N"/>
</dbReference>
<dbReference type="Proteomes" id="UP000683360">
    <property type="component" value="Unassembled WGS sequence"/>
</dbReference>
<dbReference type="InterPro" id="IPR041249">
    <property type="entry name" value="HEPN_DZIP3"/>
</dbReference>
<dbReference type="GO" id="GO:0003724">
    <property type="term" value="F:RNA helicase activity"/>
    <property type="evidence" value="ECO:0007669"/>
    <property type="project" value="UniProtKB-EC"/>
</dbReference>
<dbReference type="GO" id="GO:0016787">
    <property type="term" value="F:hydrolase activity"/>
    <property type="evidence" value="ECO:0007669"/>
    <property type="project" value="UniProtKB-KW"/>
</dbReference>
<dbReference type="GO" id="GO:0005737">
    <property type="term" value="C:cytoplasm"/>
    <property type="evidence" value="ECO:0007669"/>
    <property type="project" value="TreeGrafter"/>
</dbReference>
<evidence type="ECO:0000313" key="4">
    <source>
        <dbReference type="EMBL" id="CAG2251244.1"/>
    </source>
</evidence>
<dbReference type="InterPro" id="IPR051363">
    <property type="entry name" value="RLR_Helicase"/>
</dbReference>
<evidence type="ECO:0000259" key="1">
    <source>
        <dbReference type="PROSITE" id="PS50835"/>
    </source>
</evidence>
<dbReference type="InterPro" id="IPR007110">
    <property type="entry name" value="Ig-like_dom"/>
</dbReference>
<keyword evidence="4" id="KW-0378">Hydrolase</keyword>
<organism evidence="4 5">
    <name type="scientific">Mytilus edulis</name>
    <name type="common">Blue mussel</name>
    <dbReference type="NCBI Taxonomy" id="6550"/>
    <lineage>
        <taxon>Eukaryota</taxon>
        <taxon>Metazoa</taxon>
        <taxon>Spiralia</taxon>
        <taxon>Lophotrochozoa</taxon>
        <taxon>Mollusca</taxon>
        <taxon>Bivalvia</taxon>
        <taxon>Autobranchia</taxon>
        <taxon>Pteriomorphia</taxon>
        <taxon>Mytilida</taxon>
        <taxon>Mytiloidea</taxon>
        <taxon>Mytilidae</taxon>
        <taxon>Mytilinae</taxon>
        <taxon>Mytilus</taxon>
    </lineage>
</organism>
<sequence>MSSAGGTNLSDKTHYARLGYVAQHLLPRLFQEVLLQFENPNQIYIYCSQNQFLSRRLKPGEWVKLSKAVVHNGYFDFDIPLIYSILRNLHEPAVRPTRGWDHPIGPLVNEIEIGDNIERCRRSRNDIIHRGNTIVTDLELKQYFYTFKTIAEGFEKFCGKHNNEFVFECEQFKICSMDEAFERRLLDELTDYQEKDKENEGKISDLQRKLSEISITGSSGNVKIMLIESLQDLTCVEGVSVTLQCLLTGPEHQPKWYKDGKEILFDKEVTRAHLCFLEKDINVQAYQLIFTKIKQADRGTYTLQVGDQRCECFLGITERKPTLINLRQYQEELAEIALSGENTIICAGTNSGKTYIAFHIIEDHLIKHPEGKVAFINRTNILLGQQYERACDVFSTLFYQRKINIWKAEEDDNEYFIHKIHNSSLMFLTPQSLSNHLTEKAKTPISIAEFTLIILDECHHTFDNSDYNKLMAYYRKAKYEEKLSSLPQILGLTASPGTKKVTDLNSAKHHLRTVMTNLAVSKLSIVKRNEEELLQYTTIPAKVLVFIRSNPRLDDPLKDIVILAMNYVESMFNCQKVSSFLIEHMNDCKDLYDALNKPPKQRSEIRYIQWIAETKDKVEHVLHKDPKIPRLLHACFRHLELYAECLEVNSLLEVDQSKCKNEEETEIVNKLKEVFVDIREIGRKIEKNPDVKALIELLDREYQKCKEDSRFLIFVKTRATARALVDVLPDYLRSTYLTGSHKCIDEDGLPAAEQIAVLDNFRNGDHLCVVATSVASEGLDIPLCNLMIRYRFRANEISSLQMRGRVRRSKQGKEVHVGTFGGFETEEKNIKRQYLMTKAIKDVELYMDIANAEKRCLSNGRDGKKLPNRRRQEHSSPLVGSCWRIQSMLSNGDYLSYDNRLSLGGPCKAGKSTLASLLIGNEIPLNWNSTDGVVIYFGRNGIDIREKKMVPLGEGQRGHEVFAKIIRGKPDVSNRSQISTRVQTSTSLDSSSQADITTSQLAKTDMTEGQMAITNSTHHSVFQHCISQTESVLKDTSILSHRAIFLTTNEIQTLECERLQIQSDILEEVRNGQYRIEIAPSDLIDFGGQKSYDMTHQLFIQHSGTFLLMFDGRFGLHTQLGEYPEGLQLHPYLHWVDSILTYTEDTEDCMPMIMFAATHRDLCKDDIVTMKENFTRDIIDMFSKHENRNHIFLDTVYFITGIDENDSEIQRMTDQVVMFAMKQSSWGQRRPMQWVPLELQLSNMRTKNINIVTREDLRSVNMLNDDLALNESQLEHFLLVQHSLVN</sequence>
<dbReference type="PROSITE" id="PS51192">
    <property type="entry name" value="HELICASE_ATP_BIND_1"/>
    <property type="match status" value="1"/>
</dbReference>
<dbReference type="PROSITE" id="PS50835">
    <property type="entry name" value="IG_LIKE"/>
    <property type="match status" value="1"/>
</dbReference>
<dbReference type="Pfam" id="PF04851">
    <property type="entry name" value="ResIII"/>
    <property type="match status" value="1"/>
</dbReference>
<evidence type="ECO:0000259" key="3">
    <source>
        <dbReference type="PROSITE" id="PS51194"/>
    </source>
</evidence>
<dbReference type="Pfam" id="PF18738">
    <property type="entry name" value="HEPN_DZIP3"/>
    <property type="match status" value="1"/>
</dbReference>
<feature type="domain" description="Ig-like" evidence="1">
    <location>
        <begin position="222"/>
        <end position="305"/>
    </location>
</feature>
<dbReference type="PANTHER" id="PTHR14074">
    <property type="entry name" value="HELICASE WITH DEATH DOMAIN-RELATED"/>
    <property type="match status" value="1"/>
</dbReference>
<dbReference type="EMBL" id="CAJPWZ010003080">
    <property type="protein sequence ID" value="CAG2251244.1"/>
    <property type="molecule type" value="Genomic_DNA"/>
</dbReference>
<dbReference type="Gene3D" id="1.20.1320.30">
    <property type="match status" value="1"/>
</dbReference>
<dbReference type="PROSITE" id="PS51194">
    <property type="entry name" value="HELICASE_CTER"/>
    <property type="match status" value="1"/>
</dbReference>
<dbReference type="PANTHER" id="PTHR14074:SF16">
    <property type="entry name" value="ANTIVIRAL INNATE IMMUNE RESPONSE RECEPTOR RIG-I"/>
    <property type="match status" value="1"/>
</dbReference>
<dbReference type="InterPro" id="IPR014001">
    <property type="entry name" value="Helicase_ATP-bd"/>
</dbReference>
<dbReference type="SMART" id="SM00490">
    <property type="entry name" value="HELICc"/>
    <property type="match status" value="1"/>
</dbReference>
<dbReference type="SUPFAM" id="SSF52540">
    <property type="entry name" value="P-loop containing nucleoside triphosphate hydrolases"/>
    <property type="match status" value="2"/>
</dbReference>
<dbReference type="EC" id="3.6.4.13" evidence="4"/>
<proteinExistence type="predicted"/>
<comment type="caution">
    <text evidence="4">The sequence shown here is derived from an EMBL/GenBank/DDBJ whole genome shotgun (WGS) entry which is preliminary data.</text>
</comment>
<dbReference type="SMART" id="SM00487">
    <property type="entry name" value="DEXDc"/>
    <property type="match status" value="1"/>
</dbReference>
<dbReference type="Pfam" id="PF07679">
    <property type="entry name" value="I-set"/>
    <property type="match status" value="1"/>
</dbReference>
<name>A0A8S3V0F4_MYTED</name>
<accession>A0A8S3V0F4</accession>
<dbReference type="GO" id="GO:0005524">
    <property type="term" value="F:ATP binding"/>
    <property type="evidence" value="ECO:0007669"/>
    <property type="project" value="InterPro"/>
</dbReference>
<dbReference type="InterPro" id="IPR013783">
    <property type="entry name" value="Ig-like_fold"/>
</dbReference>
<evidence type="ECO:0000259" key="2">
    <source>
        <dbReference type="PROSITE" id="PS51192"/>
    </source>
</evidence>
<protein>
    <submittedName>
        <fullName evidence="4">DDX58</fullName>
        <ecNumber evidence="4">3.6.4.13</ecNumber>
    </submittedName>
</protein>
<dbReference type="OrthoDB" id="416741at2759"/>
<dbReference type="Gene3D" id="3.40.50.300">
    <property type="entry name" value="P-loop containing nucleotide triphosphate hydrolases"/>
    <property type="match status" value="3"/>
</dbReference>
<dbReference type="Gene3D" id="2.60.40.10">
    <property type="entry name" value="Immunoglobulins"/>
    <property type="match status" value="1"/>
</dbReference>
<gene>
    <name evidence="4" type="ORF">MEDL_62910</name>
</gene>
<keyword evidence="5" id="KW-1185">Reference proteome</keyword>
<dbReference type="InterPro" id="IPR027417">
    <property type="entry name" value="P-loop_NTPase"/>
</dbReference>
<feature type="domain" description="Helicase ATP-binding" evidence="2">
    <location>
        <begin position="334"/>
        <end position="514"/>
    </location>
</feature>
<dbReference type="Pfam" id="PF00271">
    <property type="entry name" value="Helicase_C"/>
    <property type="match status" value="1"/>
</dbReference>
<reference evidence="4" key="1">
    <citation type="submission" date="2021-03" db="EMBL/GenBank/DDBJ databases">
        <authorList>
            <person name="Bekaert M."/>
        </authorList>
    </citation>
    <scope>NUCLEOTIDE SEQUENCE</scope>
</reference>
<dbReference type="InterPro" id="IPR013098">
    <property type="entry name" value="Ig_I-set"/>
</dbReference>
<dbReference type="InterPro" id="IPR036179">
    <property type="entry name" value="Ig-like_dom_sf"/>
</dbReference>
<dbReference type="GO" id="GO:0003677">
    <property type="term" value="F:DNA binding"/>
    <property type="evidence" value="ECO:0007669"/>
    <property type="project" value="InterPro"/>
</dbReference>
<evidence type="ECO:0000313" key="5">
    <source>
        <dbReference type="Proteomes" id="UP000683360"/>
    </source>
</evidence>